<evidence type="ECO:0000256" key="1">
    <source>
        <dbReference type="ARBA" id="ARBA00001946"/>
    </source>
</evidence>
<feature type="domain" description="GGDEF" evidence="6">
    <location>
        <begin position="345"/>
        <end position="478"/>
    </location>
</feature>
<dbReference type="NCBIfam" id="TIGR00254">
    <property type="entry name" value="GGDEF"/>
    <property type="match status" value="1"/>
</dbReference>
<evidence type="ECO:0000313" key="7">
    <source>
        <dbReference type="EMBL" id="KTD21600.1"/>
    </source>
</evidence>
<proteinExistence type="predicted"/>
<dbReference type="PROSITE" id="PS50883">
    <property type="entry name" value="EAL"/>
    <property type="match status" value="1"/>
</dbReference>
<dbReference type="AlphaFoldDB" id="A0A0W0VN54"/>
<feature type="domain" description="EAL" evidence="5">
    <location>
        <begin position="487"/>
        <end position="740"/>
    </location>
</feature>
<dbReference type="Gene3D" id="3.30.450.20">
    <property type="entry name" value="PAS domain"/>
    <property type="match status" value="1"/>
</dbReference>
<comment type="cofactor">
    <cofactor evidence="1">
        <name>Mg(2+)</name>
        <dbReference type="ChEBI" id="CHEBI:18420"/>
    </cofactor>
</comment>
<dbReference type="Gene3D" id="3.40.50.2300">
    <property type="match status" value="1"/>
</dbReference>
<dbReference type="SMART" id="SM00052">
    <property type="entry name" value="EAL"/>
    <property type="match status" value="1"/>
</dbReference>
<dbReference type="PANTHER" id="PTHR44757">
    <property type="entry name" value="DIGUANYLATE CYCLASE DGCP"/>
    <property type="match status" value="1"/>
</dbReference>
<evidence type="ECO:0000313" key="8">
    <source>
        <dbReference type="Proteomes" id="UP000054997"/>
    </source>
</evidence>
<feature type="domain" description="PAS" evidence="4">
    <location>
        <begin position="187"/>
        <end position="227"/>
    </location>
</feature>
<keyword evidence="2" id="KW-0597">Phosphoprotein</keyword>
<accession>A0A0W0VN54</accession>
<dbReference type="FunFam" id="3.30.70.270:FF:000001">
    <property type="entry name" value="Diguanylate cyclase domain protein"/>
    <property type="match status" value="1"/>
</dbReference>
<dbReference type="InterPro" id="IPR035965">
    <property type="entry name" value="PAS-like_dom_sf"/>
</dbReference>
<protein>
    <submittedName>
        <fullName evidence="7">GGDEF domain-containing sensory box protein</fullName>
    </submittedName>
</protein>
<dbReference type="OrthoDB" id="9804951at2"/>
<dbReference type="Pfam" id="PF00990">
    <property type="entry name" value="GGDEF"/>
    <property type="match status" value="1"/>
</dbReference>
<evidence type="ECO:0000259" key="3">
    <source>
        <dbReference type="PROSITE" id="PS50110"/>
    </source>
</evidence>
<dbReference type="PROSITE" id="PS50112">
    <property type="entry name" value="PAS"/>
    <property type="match status" value="1"/>
</dbReference>
<dbReference type="SUPFAM" id="SSF55785">
    <property type="entry name" value="PYP-like sensor domain (PAS domain)"/>
    <property type="match status" value="1"/>
</dbReference>
<dbReference type="GO" id="GO:0003824">
    <property type="term" value="F:catalytic activity"/>
    <property type="evidence" value="ECO:0007669"/>
    <property type="project" value="UniProtKB-ARBA"/>
</dbReference>
<evidence type="ECO:0000256" key="2">
    <source>
        <dbReference type="PROSITE-ProRule" id="PRU00169"/>
    </source>
</evidence>
<dbReference type="InterPro" id="IPR001633">
    <property type="entry name" value="EAL_dom"/>
</dbReference>
<evidence type="ECO:0000259" key="5">
    <source>
        <dbReference type="PROSITE" id="PS50883"/>
    </source>
</evidence>
<dbReference type="Pfam" id="PF00072">
    <property type="entry name" value="Response_reg"/>
    <property type="match status" value="1"/>
</dbReference>
<dbReference type="InterPro" id="IPR001789">
    <property type="entry name" value="Sig_transdc_resp-reg_receiver"/>
</dbReference>
<dbReference type="Pfam" id="PF13188">
    <property type="entry name" value="PAS_8"/>
    <property type="match status" value="1"/>
</dbReference>
<dbReference type="CDD" id="cd01949">
    <property type="entry name" value="GGDEF"/>
    <property type="match status" value="1"/>
</dbReference>
<dbReference type="InterPro" id="IPR052155">
    <property type="entry name" value="Biofilm_reg_signaling"/>
</dbReference>
<dbReference type="GO" id="GO:0000160">
    <property type="term" value="P:phosphorelay signal transduction system"/>
    <property type="evidence" value="ECO:0007669"/>
    <property type="project" value="InterPro"/>
</dbReference>
<reference evidence="7 8" key="1">
    <citation type="submission" date="2015-11" db="EMBL/GenBank/DDBJ databases">
        <title>Genomic analysis of 38 Legionella species identifies large and diverse effector repertoires.</title>
        <authorList>
            <person name="Burstein D."/>
            <person name="Amaro F."/>
            <person name="Zusman T."/>
            <person name="Lifshitz Z."/>
            <person name="Cohen O."/>
            <person name="Gilbert J.A."/>
            <person name="Pupko T."/>
            <person name="Shuman H.A."/>
            <person name="Segal G."/>
        </authorList>
    </citation>
    <scope>NUCLEOTIDE SEQUENCE [LARGE SCALE GENOMIC DNA]</scope>
    <source>
        <strain evidence="7 8">ATCC 49505</strain>
    </source>
</reference>
<dbReference type="InterPro" id="IPR035919">
    <property type="entry name" value="EAL_sf"/>
</dbReference>
<dbReference type="Pfam" id="PF00563">
    <property type="entry name" value="EAL"/>
    <property type="match status" value="1"/>
</dbReference>
<dbReference type="Gene3D" id="3.30.70.270">
    <property type="match status" value="1"/>
</dbReference>
<comment type="caution">
    <text evidence="7">The sequence shown here is derived from an EMBL/GenBank/DDBJ whole genome shotgun (WGS) entry which is preliminary data.</text>
</comment>
<name>A0A0W0VN54_9GAMM</name>
<dbReference type="CDD" id="cd01948">
    <property type="entry name" value="EAL"/>
    <property type="match status" value="1"/>
</dbReference>
<dbReference type="InterPro" id="IPR000160">
    <property type="entry name" value="GGDEF_dom"/>
</dbReference>
<sequence>MQNTDFRIIIIDDNPNIHQDVIKVLTPHTSTDDFVQLDKALFGENKEESFDQFLPAFQFATASQGKEGLEKIKLAYREGKPYALAFVDVRMPPGWDGIETIKQIWKIDPEIQIVICTAHSDYSWEETIHELGMSDNFLILKKPFDNVAVRQLACALTQKWLLTKESKKQTAYLNQVVKEQTQSFQQSLSLLRATLESSTEGVLVVDLKGNIIDYNTRLYEMLGLPKSLLESGEESLFHEYLTCKMVEPDSYITNLDKLHKHKEISNRLVIKLNEGKIFECCSQPHRLMDKTVGRVWSFRDITERAFLEKKLEYQATHDALTELPNRVLLYDRIRQEIANSMRYNKQFAILFFDLDRFKLVNDSLGHEFGDKLLCQVAKRLSGMIRKVDTLARIGGDEFILLLSGLRHEEELMHIAVKLVNSFNQPFVIEGHELNITASIGITLYPTNGTTASKLLKNADLAMYQAKENGGNQFKYYTERLNKEAKLRLKQEMELRRAIANNEFFLVYQPQFDIRQQKFLSLEALIRWQHPKKGVILPISFIPAAEESGLIISLGEWVIQEVCKQINLWRQEGLPFMRVAVNVATQQLKQADFAETVSEILKKYKIPPEYLEIEITENVIVTHTEVLSMVKRLKKIGVRIVLDDFGTGNSCLNYLKQIKIDRLKIDRSFVANIARSQSDEVIIEAIIAMAQSMNFKVLAEGVENQQQINFLKKKQCDEVQGFFYCKPITPDLVVEYIKSVE</sequence>
<dbReference type="SUPFAM" id="SSF141868">
    <property type="entry name" value="EAL domain-like"/>
    <property type="match status" value="1"/>
</dbReference>
<dbReference type="SUPFAM" id="SSF52172">
    <property type="entry name" value="CheY-like"/>
    <property type="match status" value="1"/>
</dbReference>
<dbReference type="SMART" id="SM00267">
    <property type="entry name" value="GGDEF"/>
    <property type="match status" value="1"/>
</dbReference>
<dbReference type="InterPro" id="IPR043128">
    <property type="entry name" value="Rev_trsase/Diguanyl_cyclase"/>
</dbReference>
<organism evidence="7 8">
    <name type="scientific">Legionella londiniensis</name>
    <dbReference type="NCBI Taxonomy" id="45068"/>
    <lineage>
        <taxon>Bacteria</taxon>
        <taxon>Pseudomonadati</taxon>
        <taxon>Pseudomonadota</taxon>
        <taxon>Gammaproteobacteria</taxon>
        <taxon>Legionellales</taxon>
        <taxon>Legionellaceae</taxon>
        <taxon>Legionella</taxon>
    </lineage>
</organism>
<dbReference type="NCBIfam" id="TIGR00229">
    <property type="entry name" value="sensory_box"/>
    <property type="match status" value="1"/>
</dbReference>
<dbReference type="PATRIC" id="fig|45068.5.peg.815"/>
<dbReference type="PROSITE" id="PS50887">
    <property type="entry name" value="GGDEF"/>
    <property type="match status" value="1"/>
</dbReference>
<dbReference type="Proteomes" id="UP000054997">
    <property type="component" value="Unassembled WGS sequence"/>
</dbReference>
<evidence type="ECO:0000259" key="6">
    <source>
        <dbReference type="PROSITE" id="PS50887"/>
    </source>
</evidence>
<feature type="modified residue" description="4-aspartylphosphate" evidence="2">
    <location>
        <position position="88"/>
    </location>
</feature>
<dbReference type="InterPro" id="IPR000014">
    <property type="entry name" value="PAS"/>
</dbReference>
<dbReference type="InterPro" id="IPR029787">
    <property type="entry name" value="Nucleotide_cyclase"/>
</dbReference>
<dbReference type="SUPFAM" id="SSF55073">
    <property type="entry name" value="Nucleotide cyclase"/>
    <property type="match status" value="1"/>
</dbReference>
<keyword evidence="8" id="KW-1185">Reference proteome</keyword>
<gene>
    <name evidence="7" type="ORF">Llon_0765</name>
</gene>
<evidence type="ECO:0000259" key="4">
    <source>
        <dbReference type="PROSITE" id="PS50112"/>
    </source>
</evidence>
<dbReference type="PANTHER" id="PTHR44757:SF2">
    <property type="entry name" value="BIOFILM ARCHITECTURE MAINTENANCE PROTEIN MBAA"/>
    <property type="match status" value="1"/>
</dbReference>
<dbReference type="RefSeq" id="WP_058528776.1">
    <property type="nucleotide sequence ID" value="NZ_CAAAHZ010000014.1"/>
</dbReference>
<dbReference type="STRING" id="45068.Llon_0765"/>
<dbReference type="InterPro" id="IPR011006">
    <property type="entry name" value="CheY-like_superfamily"/>
</dbReference>
<dbReference type="PROSITE" id="PS50110">
    <property type="entry name" value="RESPONSE_REGULATORY"/>
    <property type="match status" value="1"/>
</dbReference>
<dbReference type="Gene3D" id="3.20.20.450">
    <property type="entry name" value="EAL domain"/>
    <property type="match status" value="1"/>
</dbReference>
<feature type="domain" description="Response regulatory" evidence="3">
    <location>
        <begin position="7"/>
        <end position="157"/>
    </location>
</feature>
<dbReference type="EMBL" id="LNYK01000014">
    <property type="protein sequence ID" value="KTD21600.1"/>
    <property type="molecule type" value="Genomic_DNA"/>
</dbReference>